<dbReference type="eggNOG" id="COG1639">
    <property type="taxonomic scope" value="Bacteria"/>
</dbReference>
<evidence type="ECO:0000313" key="2">
    <source>
        <dbReference type="EMBL" id="AIR89738.1"/>
    </source>
</evidence>
<organism evidence="2 3">
    <name type="scientific">Pseudomonas cremoricolorata</name>
    <dbReference type="NCBI Taxonomy" id="157783"/>
    <lineage>
        <taxon>Bacteria</taxon>
        <taxon>Pseudomonadati</taxon>
        <taxon>Pseudomonadota</taxon>
        <taxon>Gammaproteobacteria</taxon>
        <taxon>Pseudomonadales</taxon>
        <taxon>Pseudomonadaceae</taxon>
        <taxon>Pseudomonas</taxon>
    </lineage>
</organism>
<dbReference type="PANTHER" id="PTHR33525:SF3">
    <property type="entry name" value="RIBONUCLEASE Y"/>
    <property type="match status" value="1"/>
</dbReference>
<sequence>MNKLARTVQAQLLAAIDNDDLVLPTLPEVALSIREAAEDSEISVAALSRVIGQDAALAARLIKVVNSPLLRASVEVTELHTAITRLGINYSCNLAIGLVIEQIFHARSSAVEQTLREVWQTSLEVAGISYALCRRFTDLKPDQAALGGLVHQIGALPVLIYAQEHDELLSDPVCLQYVIEQIQPALGDKLLSAWDFPEQLATLPSQIDDVQRTTARADYVDVVQIARGLQRRDDTQSLQALPAWRHLKLPLGSELDAVQLLEARDLLR</sequence>
<dbReference type="Pfam" id="PF08668">
    <property type="entry name" value="HDOD"/>
    <property type="match status" value="1"/>
</dbReference>
<dbReference type="PROSITE" id="PS51833">
    <property type="entry name" value="HDOD"/>
    <property type="match status" value="1"/>
</dbReference>
<dbReference type="PANTHER" id="PTHR33525">
    <property type="match status" value="1"/>
</dbReference>
<dbReference type="InterPro" id="IPR052340">
    <property type="entry name" value="RNase_Y/CdgJ"/>
</dbReference>
<dbReference type="EMBL" id="CP009455">
    <property type="protein sequence ID" value="AIR89738.1"/>
    <property type="molecule type" value="Genomic_DNA"/>
</dbReference>
<proteinExistence type="predicted"/>
<feature type="domain" description="HDOD" evidence="1">
    <location>
        <begin position="23"/>
        <end position="210"/>
    </location>
</feature>
<reference evidence="2 3" key="1">
    <citation type="submission" date="2014-09" db="EMBL/GenBank/DDBJ databases">
        <authorList>
            <person name="Chan K.-G."/>
        </authorList>
    </citation>
    <scope>NUCLEOTIDE SEQUENCE [LARGE SCALE GENOMIC DNA]</scope>
    <source>
        <strain evidence="2 3">ND07</strain>
    </source>
</reference>
<gene>
    <name evidence="2" type="ORF">LK03_10750</name>
</gene>
<dbReference type="Gene3D" id="1.10.3210.10">
    <property type="entry name" value="Hypothetical protein af1432"/>
    <property type="match status" value="1"/>
</dbReference>
<dbReference type="Proteomes" id="UP000029493">
    <property type="component" value="Chromosome"/>
</dbReference>
<accession>A0A089YDA5</accession>
<evidence type="ECO:0000313" key="3">
    <source>
        <dbReference type="Proteomes" id="UP000029493"/>
    </source>
</evidence>
<dbReference type="OrthoDB" id="598113at2"/>
<dbReference type="InterPro" id="IPR013976">
    <property type="entry name" value="HDOD"/>
</dbReference>
<dbReference type="GO" id="GO:0016301">
    <property type="term" value="F:kinase activity"/>
    <property type="evidence" value="ECO:0007669"/>
    <property type="project" value="UniProtKB-KW"/>
</dbReference>
<protein>
    <submittedName>
        <fullName evidence="2">Histidine kinase</fullName>
    </submittedName>
</protein>
<dbReference type="KEGG" id="psw:LK03_10750"/>
<keyword evidence="3" id="KW-1185">Reference proteome</keyword>
<dbReference type="SUPFAM" id="SSF109604">
    <property type="entry name" value="HD-domain/PDEase-like"/>
    <property type="match status" value="1"/>
</dbReference>
<dbReference type="AlphaFoldDB" id="A0A089YDA5"/>
<dbReference type="STRING" id="157783.LK03_10750"/>
<name>A0A089YDA5_9PSED</name>
<keyword evidence="2" id="KW-0418">Kinase</keyword>
<keyword evidence="2" id="KW-0808">Transferase</keyword>
<evidence type="ECO:0000259" key="1">
    <source>
        <dbReference type="PROSITE" id="PS51833"/>
    </source>
</evidence>
<dbReference type="RefSeq" id="WP_038412309.1">
    <property type="nucleotide sequence ID" value="NZ_CP009455.1"/>
</dbReference>